<name>A0A369WW53_9GAMM</name>
<dbReference type="EMBL" id="QQOH01000001">
    <property type="protein sequence ID" value="RDE24784.1"/>
    <property type="molecule type" value="Genomic_DNA"/>
</dbReference>
<gene>
    <name evidence="1" type="ORF">DV711_04155</name>
</gene>
<evidence type="ECO:0000313" key="1">
    <source>
        <dbReference type="EMBL" id="RDE24784.1"/>
    </source>
</evidence>
<protein>
    <recommendedName>
        <fullName evidence="3">Nucleotidyltransferase family protein</fullName>
    </recommendedName>
</protein>
<accession>A0A369WW53</accession>
<dbReference type="RefSeq" id="WP_114694375.1">
    <property type="nucleotide sequence ID" value="NZ_QQOH01000001.1"/>
</dbReference>
<sequence>MNTLFVLQRVLIDPNTAVELDAEQWDLLIQQGYCSGLLARIANVLDHTSATIPEPASIHLSSAKQKARAHADDVRIEIKAICKALKPAGITPVFLKGAAYIINADNAASGRYFSDVDIFIPKSLLATGEQFLKWQGWQPEALDEYDEHYYREWMHEIPALIHQTRGTALDVHHNLLPLIGRIRLDSRLLKESLTDGQLTLNPEDRLIHSATHLFCSGEFDSAFRDLSDLDLMIREFGRQGESFWRKLVERTEQMGLGRLLFYALRYCRHYLDSPIPESISSRMENHSPNRLALRAMDWLFLRALPPHHSSSSPRFNNIACTLLLIRSHWLKMPLSTLLPHLFRKGVLNPIRNRDKTLEAVDGV</sequence>
<reference evidence="1 2" key="1">
    <citation type="submission" date="2018-07" db="EMBL/GenBank/DDBJ databases">
        <title>Motiliproteus coralliicola sp. nov., a bacterium isolated from Coral.</title>
        <authorList>
            <person name="Wang G."/>
        </authorList>
    </citation>
    <scope>NUCLEOTIDE SEQUENCE [LARGE SCALE GENOMIC DNA]</scope>
    <source>
        <strain evidence="1 2">C34</strain>
    </source>
</reference>
<evidence type="ECO:0000313" key="2">
    <source>
        <dbReference type="Proteomes" id="UP000253769"/>
    </source>
</evidence>
<proteinExistence type="predicted"/>
<organism evidence="1 2">
    <name type="scientific">Motiliproteus coralliicola</name>
    <dbReference type="NCBI Taxonomy" id="2283196"/>
    <lineage>
        <taxon>Bacteria</taxon>
        <taxon>Pseudomonadati</taxon>
        <taxon>Pseudomonadota</taxon>
        <taxon>Gammaproteobacteria</taxon>
        <taxon>Oceanospirillales</taxon>
        <taxon>Oceanospirillaceae</taxon>
        <taxon>Motiliproteus</taxon>
    </lineage>
</organism>
<dbReference type="OrthoDB" id="5497963at2"/>
<dbReference type="InterPro" id="IPR039498">
    <property type="entry name" value="NTP_transf_5"/>
</dbReference>
<dbReference type="Proteomes" id="UP000253769">
    <property type="component" value="Unassembled WGS sequence"/>
</dbReference>
<keyword evidence="2" id="KW-1185">Reference proteome</keyword>
<dbReference type="Pfam" id="PF14907">
    <property type="entry name" value="NTP_transf_5"/>
    <property type="match status" value="1"/>
</dbReference>
<comment type="caution">
    <text evidence="1">The sequence shown here is derived from an EMBL/GenBank/DDBJ whole genome shotgun (WGS) entry which is preliminary data.</text>
</comment>
<dbReference type="AlphaFoldDB" id="A0A369WW53"/>
<evidence type="ECO:0008006" key="3">
    <source>
        <dbReference type="Google" id="ProtNLM"/>
    </source>
</evidence>